<proteinExistence type="predicted"/>
<name>A0AAV6ZE51_ENGPU</name>
<keyword evidence="2" id="KW-1185">Reference proteome</keyword>
<sequence length="73" mass="8250">MRSCGRPSNVRPRLLSPILEVHQIPVQSSPCGPTSRLRNKTDEYILGWASALAQARGLLQTMVVHYCLEMRCR</sequence>
<comment type="caution">
    <text evidence="1">The sequence shown here is derived from an EMBL/GenBank/DDBJ whole genome shotgun (WGS) entry which is preliminary data.</text>
</comment>
<accession>A0AAV6ZE51</accession>
<protein>
    <submittedName>
        <fullName evidence="1">Uncharacterized protein</fullName>
    </submittedName>
</protein>
<evidence type="ECO:0000313" key="2">
    <source>
        <dbReference type="Proteomes" id="UP000824782"/>
    </source>
</evidence>
<reference evidence="1" key="1">
    <citation type="thesis" date="2020" institute="ProQuest LLC" country="789 East Eisenhower Parkway, Ann Arbor, MI, USA">
        <title>Comparative Genomics and Chromosome Evolution.</title>
        <authorList>
            <person name="Mudd A.B."/>
        </authorList>
    </citation>
    <scope>NUCLEOTIDE SEQUENCE</scope>
    <source>
        <strain evidence="1">237g6f4</strain>
        <tissue evidence="1">Blood</tissue>
    </source>
</reference>
<dbReference type="Proteomes" id="UP000824782">
    <property type="component" value="Unassembled WGS sequence"/>
</dbReference>
<dbReference type="AlphaFoldDB" id="A0AAV6ZE51"/>
<gene>
    <name evidence="1" type="ORF">GDO81_020674</name>
</gene>
<dbReference type="EMBL" id="WNYA01001549">
    <property type="protein sequence ID" value="KAG8545550.1"/>
    <property type="molecule type" value="Genomic_DNA"/>
</dbReference>
<evidence type="ECO:0000313" key="1">
    <source>
        <dbReference type="EMBL" id="KAG8545550.1"/>
    </source>
</evidence>
<organism evidence="1 2">
    <name type="scientific">Engystomops pustulosus</name>
    <name type="common">Tungara frog</name>
    <name type="synonym">Physalaemus pustulosus</name>
    <dbReference type="NCBI Taxonomy" id="76066"/>
    <lineage>
        <taxon>Eukaryota</taxon>
        <taxon>Metazoa</taxon>
        <taxon>Chordata</taxon>
        <taxon>Craniata</taxon>
        <taxon>Vertebrata</taxon>
        <taxon>Euteleostomi</taxon>
        <taxon>Amphibia</taxon>
        <taxon>Batrachia</taxon>
        <taxon>Anura</taxon>
        <taxon>Neobatrachia</taxon>
        <taxon>Hyloidea</taxon>
        <taxon>Leptodactylidae</taxon>
        <taxon>Leiuperinae</taxon>
        <taxon>Engystomops</taxon>
    </lineage>
</organism>